<dbReference type="STRING" id="1802270.A3C07_00640"/>
<proteinExistence type="predicted"/>
<name>A0A1G2KH89_9BACT</name>
<gene>
    <name evidence="1" type="ORF">A3C07_00640</name>
</gene>
<dbReference type="EMBL" id="MHQI01000055">
    <property type="protein sequence ID" value="OGZ98826.1"/>
    <property type="molecule type" value="Genomic_DNA"/>
</dbReference>
<evidence type="ECO:0000313" key="1">
    <source>
        <dbReference type="EMBL" id="OGZ98826.1"/>
    </source>
</evidence>
<comment type="caution">
    <text evidence="1">The sequence shown here is derived from an EMBL/GenBank/DDBJ whole genome shotgun (WGS) entry which is preliminary data.</text>
</comment>
<reference evidence="1 2" key="1">
    <citation type="journal article" date="2016" name="Nat. Commun.">
        <title>Thousands of microbial genomes shed light on interconnected biogeochemical processes in an aquifer system.</title>
        <authorList>
            <person name="Anantharaman K."/>
            <person name="Brown C.T."/>
            <person name="Hug L.A."/>
            <person name="Sharon I."/>
            <person name="Castelle C.J."/>
            <person name="Probst A.J."/>
            <person name="Thomas B.C."/>
            <person name="Singh A."/>
            <person name="Wilkins M.J."/>
            <person name="Karaoz U."/>
            <person name="Brodie E.L."/>
            <person name="Williams K.H."/>
            <person name="Hubbard S.S."/>
            <person name="Banfield J.F."/>
        </authorList>
    </citation>
    <scope>NUCLEOTIDE SEQUENCE [LARGE SCALE GENOMIC DNA]</scope>
</reference>
<evidence type="ECO:0000313" key="2">
    <source>
        <dbReference type="Proteomes" id="UP000179023"/>
    </source>
</evidence>
<accession>A0A1G2KH89</accession>
<protein>
    <submittedName>
        <fullName evidence="1">Uncharacterized protein</fullName>
    </submittedName>
</protein>
<sequence>MRLGAHLDEAVRIASGKMPLSLLQLAGRSAVRTKMDERGILWSFITADDFEKTGRNTQDISYLVRRLEREFPPQRIYALLWQDPRRQTIHATLAGEVPPLETLQRQGAGAFQNPHLFIEGSFKTFREAEEKVGALLQGVL</sequence>
<dbReference type="AlphaFoldDB" id="A0A1G2KH89"/>
<dbReference type="Proteomes" id="UP000179023">
    <property type="component" value="Unassembled WGS sequence"/>
</dbReference>
<organism evidence="1 2">
    <name type="scientific">Candidatus Sungbacteria bacterium RIFCSPHIGHO2_02_FULL_47_11</name>
    <dbReference type="NCBI Taxonomy" id="1802270"/>
    <lineage>
        <taxon>Bacteria</taxon>
        <taxon>Candidatus Sungiibacteriota</taxon>
    </lineage>
</organism>